<name>A0A317W6I8_9EURO</name>
<comment type="caution">
    <text evidence="2">The sequence shown here is derived from an EMBL/GenBank/DDBJ whole genome shotgun (WGS) entry which is preliminary data.</text>
</comment>
<organism evidence="2 3">
    <name type="scientific">Aspergillus heteromorphus CBS 117.55</name>
    <dbReference type="NCBI Taxonomy" id="1448321"/>
    <lineage>
        <taxon>Eukaryota</taxon>
        <taxon>Fungi</taxon>
        <taxon>Dikarya</taxon>
        <taxon>Ascomycota</taxon>
        <taxon>Pezizomycotina</taxon>
        <taxon>Eurotiomycetes</taxon>
        <taxon>Eurotiomycetidae</taxon>
        <taxon>Eurotiales</taxon>
        <taxon>Aspergillaceae</taxon>
        <taxon>Aspergillus</taxon>
        <taxon>Aspergillus subgen. Circumdati</taxon>
    </lineage>
</organism>
<feature type="compositionally biased region" description="Basic and acidic residues" evidence="1">
    <location>
        <begin position="80"/>
        <end position="93"/>
    </location>
</feature>
<dbReference type="Proteomes" id="UP000247233">
    <property type="component" value="Unassembled WGS sequence"/>
</dbReference>
<keyword evidence="3" id="KW-1185">Reference proteome</keyword>
<sequence>MVDSQVKESVPNERAWIGKGKNEERPRSQKHNSRLAKSQKNLWPSTKTPERLRKNQPADKKIQREKKKKLRELLALTGEGGKERASGKDVETRKKGRQHPRSRQDTVSWAIDS</sequence>
<gene>
    <name evidence="2" type="ORF">BO70DRAFT_37638</name>
</gene>
<reference evidence="2 3" key="1">
    <citation type="submission" date="2016-12" db="EMBL/GenBank/DDBJ databases">
        <title>The genomes of Aspergillus section Nigri reveals drivers in fungal speciation.</title>
        <authorList>
            <consortium name="DOE Joint Genome Institute"/>
            <person name="Vesth T.C."/>
            <person name="Nybo J."/>
            <person name="Theobald S."/>
            <person name="Brandl J."/>
            <person name="Frisvad J.C."/>
            <person name="Nielsen K.F."/>
            <person name="Lyhne E.K."/>
            <person name="Kogle M.E."/>
            <person name="Kuo A."/>
            <person name="Riley R."/>
            <person name="Clum A."/>
            <person name="Nolan M."/>
            <person name="Lipzen A."/>
            <person name="Salamov A."/>
            <person name="Henrissat B."/>
            <person name="Wiebenga A."/>
            <person name="De Vries R.P."/>
            <person name="Grigoriev I.V."/>
            <person name="Mortensen U.H."/>
            <person name="Andersen M.R."/>
            <person name="Baker S.E."/>
        </authorList>
    </citation>
    <scope>NUCLEOTIDE SEQUENCE [LARGE SCALE GENOMIC DNA]</scope>
    <source>
        <strain evidence="2 3">CBS 117.55</strain>
    </source>
</reference>
<dbReference type="GeneID" id="37067363"/>
<feature type="compositionally biased region" description="Polar residues" evidence="1">
    <location>
        <begin position="35"/>
        <end position="47"/>
    </location>
</feature>
<feature type="compositionally biased region" description="Basic and acidic residues" evidence="1">
    <location>
        <begin position="48"/>
        <end position="62"/>
    </location>
</feature>
<dbReference type="VEuPathDB" id="FungiDB:BO70DRAFT_37638"/>
<dbReference type="AlphaFoldDB" id="A0A317W6I8"/>
<accession>A0A317W6I8</accession>
<feature type="region of interest" description="Disordered" evidence="1">
    <location>
        <begin position="1"/>
        <end position="113"/>
    </location>
</feature>
<dbReference type="EMBL" id="MSFL01000012">
    <property type="protein sequence ID" value="PWY82236.1"/>
    <property type="molecule type" value="Genomic_DNA"/>
</dbReference>
<protein>
    <submittedName>
        <fullName evidence="2">Uncharacterized protein</fullName>
    </submittedName>
</protein>
<evidence type="ECO:0000256" key="1">
    <source>
        <dbReference type="SAM" id="MobiDB-lite"/>
    </source>
</evidence>
<proteinExistence type="predicted"/>
<evidence type="ECO:0000313" key="3">
    <source>
        <dbReference type="Proteomes" id="UP000247233"/>
    </source>
</evidence>
<evidence type="ECO:0000313" key="2">
    <source>
        <dbReference type="EMBL" id="PWY82236.1"/>
    </source>
</evidence>
<dbReference type="RefSeq" id="XP_025399501.1">
    <property type="nucleotide sequence ID" value="XM_025545126.1"/>
</dbReference>